<name>T1BQM6_9ZZZZ</name>
<comment type="caution">
    <text evidence="3">The sequence shown here is derived from an EMBL/GenBank/DDBJ whole genome shotgun (WGS) entry which is preliminary data.</text>
</comment>
<evidence type="ECO:0000256" key="1">
    <source>
        <dbReference type="ARBA" id="ARBA00007227"/>
    </source>
</evidence>
<dbReference type="AlphaFoldDB" id="T1BQM6"/>
<dbReference type="Pfam" id="PF06114">
    <property type="entry name" value="Peptidase_M78"/>
    <property type="match status" value="1"/>
</dbReference>
<dbReference type="PANTHER" id="PTHR43236:SF1">
    <property type="entry name" value="BLL7220 PROTEIN"/>
    <property type="match status" value="1"/>
</dbReference>
<reference evidence="3" key="1">
    <citation type="submission" date="2013-08" db="EMBL/GenBank/DDBJ databases">
        <authorList>
            <person name="Mendez C."/>
            <person name="Richter M."/>
            <person name="Ferrer M."/>
            <person name="Sanchez J."/>
        </authorList>
    </citation>
    <scope>NUCLEOTIDE SEQUENCE</scope>
</reference>
<dbReference type="CDD" id="cd00093">
    <property type="entry name" value="HTH_XRE"/>
    <property type="match status" value="1"/>
</dbReference>
<sequence length="401" mass="45426">MIGERLKQARLGAGLSMDALVAKMDHFLTKQAISKYETGKSVPGSEVLVRLAEVLSVKTSYFMQQPKVNVEFIAYRKHSRLPKAEANRLQVRITNHLEHYCWLAALFPTSDGKPVQRATTGIPKPRQAKSVEDAERIAKELREEWKIGMDPIENMVETLEDHASAVLALDADERFDGISAWATVHGDEGRMVPVLVTNAGMSGDRQRFNLAHELGHLIIKQRSVKEDEDTAHRFAAALLVPDEAAYKELGRSRSRIEFDELLLLKHKYGLSMQAWLRRAKDLGVISPSWYKNTVVIFRKRRWHKQEPGKQVAPERPLRFKQLVLRAMAEGIISRERAEELNPGVVSLIGREGEMTKAKKIATLPLDERRKLLKVAAERAAHEYETDKELTAFTELDVAVND</sequence>
<organism evidence="3">
    <name type="scientific">mine drainage metagenome</name>
    <dbReference type="NCBI Taxonomy" id="410659"/>
    <lineage>
        <taxon>unclassified sequences</taxon>
        <taxon>metagenomes</taxon>
        <taxon>ecological metagenomes</taxon>
    </lineage>
</organism>
<dbReference type="Gene3D" id="1.10.10.2910">
    <property type="match status" value="1"/>
</dbReference>
<feature type="domain" description="HTH cro/C1-type" evidence="2">
    <location>
        <begin position="6"/>
        <end position="62"/>
    </location>
</feature>
<dbReference type="InterPro" id="IPR052345">
    <property type="entry name" value="Rad_response_metalloprotease"/>
</dbReference>
<evidence type="ECO:0000259" key="2">
    <source>
        <dbReference type="PROSITE" id="PS50943"/>
    </source>
</evidence>
<comment type="similarity">
    <text evidence="1">Belongs to the short-chain fatty acyl-CoA assimilation regulator (ScfR) family.</text>
</comment>
<dbReference type="InterPro" id="IPR010359">
    <property type="entry name" value="IrrE_HExxH"/>
</dbReference>
<dbReference type="EMBL" id="AUZY01001351">
    <property type="protein sequence ID" value="EQD75136.1"/>
    <property type="molecule type" value="Genomic_DNA"/>
</dbReference>
<dbReference type="Pfam" id="PF01381">
    <property type="entry name" value="HTH_3"/>
    <property type="match status" value="1"/>
</dbReference>
<protein>
    <submittedName>
        <fullName evidence="3">Transcriptional regulator</fullName>
    </submittedName>
</protein>
<dbReference type="GO" id="GO:0003677">
    <property type="term" value="F:DNA binding"/>
    <property type="evidence" value="ECO:0007669"/>
    <property type="project" value="InterPro"/>
</dbReference>
<dbReference type="InterPro" id="IPR010982">
    <property type="entry name" value="Lambda_DNA-bd_dom_sf"/>
</dbReference>
<reference evidence="3" key="2">
    <citation type="journal article" date="2014" name="ISME J.">
        <title>Microbial stratification in low pH oxic and suboxic macroscopic growths along an acid mine drainage.</title>
        <authorList>
            <person name="Mendez-Garcia C."/>
            <person name="Mesa V."/>
            <person name="Sprenger R.R."/>
            <person name="Richter M."/>
            <person name="Diez M.S."/>
            <person name="Solano J."/>
            <person name="Bargiela R."/>
            <person name="Golyshina O.V."/>
            <person name="Manteca A."/>
            <person name="Ramos J.L."/>
            <person name="Gallego J.R."/>
            <person name="Llorente I."/>
            <person name="Martins Dos Santos V.A."/>
            <person name="Jensen O.N."/>
            <person name="Pelaez A.I."/>
            <person name="Sanchez J."/>
            <person name="Ferrer M."/>
        </authorList>
    </citation>
    <scope>NUCLEOTIDE SEQUENCE</scope>
</reference>
<dbReference type="SMART" id="SM00530">
    <property type="entry name" value="HTH_XRE"/>
    <property type="match status" value="1"/>
</dbReference>
<dbReference type="SUPFAM" id="SSF47413">
    <property type="entry name" value="lambda repressor-like DNA-binding domains"/>
    <property type="match status" value="1"/>
</dbReference>
<proteinExistence type="inferred from homology"/>
<dbReference type="InterPro" id="IPR001387">
    <property type="entry name" value="Cro/C1-type_HTH"/>
</dbReference>
<dbReference type="PROSITE" id="PS50943">
    <property type="entry name" value="HTH_CROC1"/>
    <property type="match status" value="1"/>
</dbReference>
<dbReference type="Gene3D" id="1.10.260.40">
    <property type="entry name" value="lambda repressor-like DNA-binding domains"/>
    <property type="match status" value="1"/>
</dbReference>
<evidence type="ECO:0000313" key="3">
    <source>
        <dbReference type="EMBL" id="EQD75136.1"/>
    </source>
</evidence>
<dbReference type="PANTHER" id="PTHR43236">
    <property type="entry name" value="ANTITOXIN HIGA1"/>
    <property type="match status" value="1"/>
</dbReference>
<accession>T1BQM6</accession>
<gene>
    <name evidence="3" type="ORF">B1B_02292</name>
</gene>